<keyword evidence="2" id="KW-0486">Methionine biosynthesis</keyword>
<feature type="domain" description="AB hydrolase-1" evidence="4">
    <location>
        <begin position="33"/>
        <end position="315"/>
    </location>
</feature>
<keyword evidence="2" id="KW-0028">Amino-acid biosynthesis</keyword>
<dbReference type="EMBL" id="QLZR01000001">
    <property type="protein sequence ID" value="RAZ80897.1"/>
    <property type="molecule type" value="Genomic_DNA"/>
</dbReference>
<dbReference type="Pfam" id="PF00561">
    <property type="entry name" value="Abhydrolase_1"/>
    <property type="match status" value="1"/>
</dbReference>
<dbReference type="AlphaFoldDB" id="A0A365L6K9"/>
<protein>
    <recommendedName>
        <fullName evidence="2">Homoserine O-acetyltransferase</fullName>
        <shortName evidence="2">HAT</shortName>
        <ecNumber evidence="2">2.3.1.31</ecNumber>
    </recommendedName>
    <alternativeName>
        <fullName evidence="2">Homoserine transacetylase</fullName>
        <shortName evidence="2">HTA</shortName>
    </alternativeName>
</protein>
<organism evidence="5 6">
    <name type="scientific">Planococcus halotolerans</name>
    <dbReference type="NCBI Taxonomy" id="2233542"/>
    <lineage>
        <taxon>Bacteria</taxon>
        <taxon>Bacillati</taxon>
        <taxon>Bacillota</taxon>
        <taxon>Bacilli</taxon>
        <taxon>Bacillales</taxon>
        <taxon>Caryophanaceae</taxon>
        <taxon>Planococcus</taxon>
    </lineage>
</organism>
<comment type="pathway">
    <text evidence="2">Amino-acid biosynthesis; L-methionine biosynthesis via de novo pathway; O-acetyl-L-homoserine from L-homoserine: step 1/1.</text>
</comment>
<evidence type="ECO:0000259" key="4">
    <source>
        <dbReference type="Pfam" id="PF00561"/>
    </source>
</evidence>
<comment type="catalytic activity">
    <reaction evidence="2">
        <text>L-homoserine + acetyl-CoA = O-acetyl-L-homoserine + CoA</text>
        <dbReference type="Rhea" id="RHEA:13701"/>
        <dbReference type="ChEBI" id="CHEBI:57287"/>
        <dbReference type="ChEBI" id="CHEBI:57288"/>
        <dbReference type="ChEBI" id="CHEBI:57476"/>
        <dbReference type="ChEBI" id="CHEBI:57716"/>
        <dbReference type="EC" id="2.3.1.31"/>
    </reaction>
</comment>
<dbReference type="InterPro" id="IPR000073">
    <property type="entry name" value="AB_hydrolase_1"/>
</dbReference>
<dbReference type="RefSeq" id="WP_112221324.1">
    <property type="nucleotide sequence ID" value="NZ_CP196859.1"/>
</dbReference>
<dbReference type="GO" id="GO:0004414">
    <property type="term" value="F:homoserine O-acetyltransferase activity"/>
    <property type="evidence" value="ECO:0007669"/>
    <property type="project" value="UniProtKB-UniRule"/>
</dbReference>
<keyword evidence="2" id="KW-0963">Cytoplasm</keyword>
<dbReference type="HAMAP" id="MF_00296">
    <property type="entry name" value="MetX_acyltransf"/>
    <property type="match status" value="1"/>
</dbReference>
<comment type="caution">
    <text evidence="5">The sequence shown here is derived from an EMBL/GenBank/DDBJ whole genome shotgun (WGS) entry which is preliminary data.</text>
</comment>
<sequence>MGTVSIGNLVLESGHVLEEAELAYERSGDPSAPAILICHALTGDQYAVGSAEHPGWWSGLAGPGRAIDTEKYQVISFNVLGGCNGSTGPLSLNPLTGKPYRSEFPLLTIKDMVNAEYQALKTLGINKLKSVIGGSLGGMKALEWGALYPDVTESIVPLAVTPAFSSYALAFNHIGIRAIENDPDFHNGNYVGSPDFNGFHLARIVGMISYRSGKLFNDRFGRSESGTNFQVETYLDYQGRKLAQRFDANSYLVLLKAMNSHDVGERKIDVPIFSVSYTHDLLYPAELMIPWLEEQPEARWEIVETDFGHDGFLVEFEKWNELIRGFLQTKEQIEATRQ</sequence>
<gene>
    <name evidence="2" type="primary">metXA</name>
    <name evidence="5" type="ORF">DP120_00980</name>
</gene>
<proteinExistence type="inferred from homology"/>
<dbReference type="UniPathway" id="UPA00051">
    <property type="reaction ID" value="UER00074"/>
</dbReference>
<evidence type="ECO:0000256" key="3">
    <source>
        <dbReference type="PIRSR" id="PIRSR000443-1"/>
    </source>
</evidence>
<dbReference type="InterPro" id="IPR029058">
    <property type="entry name" value="AB_hydrolase_fold"/>
</dbReference>
<keyword evidence="1 2" id="KW-0808">Transferase</keyword>
<dbReference type="GO" id="GO:0009086">
    <property type="term" value="P:methionine biosynthetic process"/>
    <property type="evidence" value="ECO:0007669"/>
    <property type="project" value="UniProtKB-UniRule"/>
</dbReference>
<keyword evidence="6" id="KW-1185">Reference proteome</keyword>
<dbReference type="NCBIfam" id="TIGR01392">
    <property type="entry name" value="homoserO_Ac_trn"/>
    <property type="match status" value="1"/>
</dbReference>
<dbReference type="PANTHER" id="PTHR32268">
    <property type="entry name" value="HOMOSERINE O-ACETYLTRANSFERASE"/>
    <property type="match status" value="1"/>
</dbReference>
<comment type="similarity">
    <text evidence="2">Belongs to the AB hydrolase superfamily. MetX family.</text>
</comment>
<dbReference type="NCBIfam" id="NF001209">
    <property type="entry name" value="PRK00175.1"/>
    <property type="match status" value="1"/>
</dbReference>
<evidence type="ECO:0000256" key="2">
    <source>
        <dbReference type="HAMAP-Rule" id="MF_00296"/>
    </source>
</evidence>
<dbReference type="PANTHER" id="PTHR32268:SF11">
    <property type="entry name" value="HOMOSERINE O-ACETYLTRANSFERASE"/>
    <property type="match status" value="1"/>
</dbReference>
<dbReference type="Gene3D" id="3.40.50.1820">
    <property type="entry name" value="alpha/beta hydrolase"/>
    <property type="match status" value="1"/>
</dbReference>
<accession>A0A365L6K9</accession>
<feature type="binding site" evidence="2">
    <location>
        <position position="203"/>
    </location>
    <ligand>
        <name>substrate</name>
    </ligand>
</feature>
<comment type="subunit">
    <text evidence="2">Homodimer.</text>
</comment>
<dbReference type="GO" id="GO:0009092">
    <property type="term" value="P:homoserine metabolic process"/>
    <property type="evidence" value="ECO:0007669"/>
    <property type="project" value="TreeGrafter"/>
</dbReference>
<evidence type="ECO:0000256" key="1">
    <source>
        <dbReference type="ARBA" id="ARBA00022679"/>
    </source>
</evidence>
<comment type="caution">
    <text evidence="2">Lacks conserved residue(s) required for the propagation of feature annotation.</text>
</comment>
<dbReference type="Proteomes" id="UP000251002">
    <property type="component" value="Unassembled WGS sequence"/>
</dbReference>
<evidence type="ECO:0000313" key="5">
    <source>
        <dbReference type="EMBL" id="RAZ80897.1"/>
    </source>
</evidence>
<dbReference type="GO" id="GO:0005737">
    <property type="term" value="C:cytoplasm"/>
    <property type="evidence" value="ECO:0007669"/>
    <property type="project" value="UniProtKB-SubCell"/>
</dbReference>
<feature type="active site" evidence="2 3">
    <location>
        <position position="309"/>
    </location>
</feature>
<dbReference type="SUPFAM" id="SSF53474">
    <property type="entry name" value="alpha/beta-Hydrolases"/>
    <property type="match status" value="1"/>
</dbReference>
<reference evidence="5 6" key="1">
    <citation type="submission" date="2018-06" db="EMBL/GenBank/DDBJ databases">
        <title>The draft genome sequences of strains SCU63 and S1.</title>
        <authorList>
            <person name="Gan L."/>
        </authorList>
    </citation>
    <scope>NUCLEOTIDE SEQUENCE [LARGE SCALE GENOMIC DNA]</scope>
    <source>
        <strain evidence="5 6">SCU63</strain>
    </source>
</reference>
<feature type="active site" description="Nucleophile" evidence="2 3">
    <location>
        <position position="135"/>
    </location>
</feature>
<name>A0A365L6K9_9BACL</name>
<comment type="function">
    <text evidence="2">Transfers an acetyl group from acetyl-CoA to L-homoserine, forming acetyl-L-homoserine.</text>
</comment>
<evidence type="ECO:0000313" key="6">
    <source>
        <dbReference type="Proteomes" id="UP000251002"/>
    </source>
</evidence>
<dbReference type="InterPro" id="IPR008220">
    <property type="entry name" value="HAT_MetX-like"/>
</dbReference>
<dbReference type="EC" id="2.3.1.31" evidence="2"/>
<dbReference type="PIRSF" id="PIRSF000443">
    <property type="entry name" value="Homoser_Ac_trans"/>
    <property type="match status" value="1"/>
</dbReference>
<comment type="subcellular location">
    <subcellularLocation>
        <location evidence="2">Cytoplasm</location>
    </subcellularLocation>
</comment>
<keyword evidence="2 5" id="KW-0012">Acyltransferase</keyword>
<feature type="active site" evidence="2 3">
    <location>
        <position position="280"/>
    </location>
</feature>
<feature type="binding site" evidence="2">
    <location>
        <position position="310"/>
    </location>
    <ligand>
        <name>substrate</name>
    </ligand>
</feature>